<dbReference type="Proteomes" id="UP000243140">
    <property type="component" value="Unassembled WGS sequence"/>
</dbReference>
<keyword evidence="2" id="KW-0004">4Fe-4S</keyword>
<dbReference type="InterPro" id="IPR001949">
    <property type="entry name" value="NADH-UbQ_OxRdtase_51kDa_CS"/>
</dbReference>
<dbReference type="Gene3D" id="3.10.20.600">
    <property type="match status" value="1"/>
</dbReference>
<dbReference type="SUPFAM" id="SSF52833">
    <property type="entry name" value="Thioredoxin-like"/>
    <property type="match status" value="1"/>
</dbReference>
<organism evidence="7 8">
    <name type="scientific">Mycobacterium malmoense</name>
    <dbReference type="NCBI Taxonomy" id="1780"/>
    <lineage>
        <taxon>Bacteria</taxon>
        <taxon>Bacillati</taxon>
        <taxon>Actinomycetota</taxon>
        <taxon>Actinomycetes</taxon>
        <taxon>Mycobacteriales</taxon>
        <taxon>Mycobacteriaceae</taxon>
        <taxon>Mycobacterium</taxon>
    </lineage>
</organism>
<dbReference type="PANTHER" id="PTHR43578:SF3">
    <property type="entry name" value="NADH-QUINONE OXIDOREDUCTASE SUBUNIT F"/>
    <property type="match status" value="1"/>
</dbReference>
<dbReference type="InterPro" id="IPR037225">
    <property type="entry name" value="Nuo51_FMN-bd_sf"/>
</dbReference>
<comment type="similarity">
    <text evidence="1">Belongs to the complex I 51 kDa subunit family.</text>
</comment>
<evidence type="ECO:0000259" key="6">
    <source>
        <dbReference type="SMART" id="SM00928"/>
    </source>
</evidence>
<evidence type="ECO:0000256" key="5">
    <source>
        <dbReference type="ARBA" id="ARBA00023014"/>
    </source>
</evidence>
<reference evidence="7 8" key="1">
    <citation type="submission" date="2017-02" db="EMBL/GenBank/DDBJ databases">
        <title>The new phylogeny of genus Mycobacterium.</title>
        <authorList>
            <person name="Tortoli E."/>
            <person name="Trovato A."/>
            <person name="Cirillo D.M."/>
        </authorList>
    </citation>
    <scope>NUCLEOTIDE SEQUENCE [LARGE SCALE GENOMIC DNA]</scope>
    <source>
        <strain evidence="7 8">IP1130001</strain>
    </source>
</reference>
<dbReference type="EMBL" id="MVHV01000007">
    <property type="protein sequence ID" value="ORA83680.1"/>
    <property type="molecule type" value="Genomic_DNA"/>
</dbReference>
<protein>
    <submittedName>
        <fullName evidence="7">NADP oxidoreductase</fullName>
    </submittedName>
</protein>
<dbReference type="InterPro" id="IPR019575">
    <property type="entry name" value="Nuop51_4Fe4S-bd"/>
</dbReference>
<keyword evidence="8" id="KW-1185">Reference proteome</keyword>
<evidence type="ECO:0000313" key="8">
    <source>
        <dbReference type="Proteomes" id="UP000243140"/>
    </source>
</evidence>
<dbReference type="Gene3D" id="3.40.30.10">
    <property type="entry name" value="Glutaredoxin"/>
    <property type="match status" value="1"/>
</dbReference>
<dbReference type="Gene3D" id="3.40.50.11540">
    <property type="entry name" value="NADH-ubiquinone oxidoreductase 51kDa subunit"/>
    <property type="match status" value="1"/>
</dbReference>
<keyword evidence="5" id="KW-0411">Iron-sulfur</keyword>
<dbReference type="InterPro" id="IPR041921">
    <property type="entry name" value="NuoE_N"/>
</dbReference>
<accession>A0ABX3SVC9</accession>
<dbReference type="PROSITE" id="PS00645">
    <property type="entry name" value="COMPLEX1_51K_2"/>
    <property type="match status" value="1"/>
</dbReference>
<dbReference type="Pfam" id="PF01512">
    <property type="entry name" value="Complex1_51K"/>
    <property type="match status" value="1"/>
</dbReference>
<dbReference type="SMART" id="SM00928">
    <property type="entry name" value="NADH_4Fe-4S"/>
    <property type="match status" value="1"/>
</dbReference>
<dbReference type="InterPro" id="IPR037207">
    <property type="entry name" value="Nuop51_4Fe4S-bd_sf"/>
</dbReference>
<dbReference type="InterPro" id="IPR036249">
    <property type="entry name" value="Thioredoxin-like_sf"/>
</dbReference>
<dbReference type="Pfam" id="PF01257">
    <property type="entry name" value="2Fe-2S_thioredx"/>
    <property type="match status" value="1"/>
</dbReference>
<dbReference type="InterPro" id="IPR011538">
    <property type="entry name" value="Nuo51_FMN-bd"/>
</dbReference>
<gene>
    <name evidence="7" type="ORF">BST29_09090</name>
</gene>
<dbReference type="RefSeq" id="WP_071512515.1">
    <property type="nucleotide sequence ID" value="NZ_CP060015.1"/>
</dbReference>
<sequence>MTSDIATILSGHGRERTELLDILWSVQRDAGYISGEAAAGIADWLGMSAEDVLETATFYHFFHTTPAGRIRIYLSNTVIAKMHGYNQVYEALERATGTRFGARGWADFGLFETACIGMSDHEPAMLVDDVVFTDLTPASVTEIVAGLKRGESPAAIANPAGLPPDELAYVDALTRTAVRTSGPVFFCGDTDYAALLHRCTAMPPEDVIATLAQARLRGRGGAGFPTATKWKSARAAGGDEKYIICNADEGEPGTFKDRALLTYSPKEVFAGMAIAAHAVGARQGIVYLRAEYVYLQDYLARRLRELREERVLGAGFDIRIQLGAGAYICGDESALIESCEGKRGTPRLKPPFPVEHGFLGRPTVVDNVETFATASRIMNEGAEWFATIGVPGSTGTRLLSVAGDCAAPGIYEVAWGVTLGDVLGMVGADDPRAVQISGPSGEMLSVAADADRKLAYDDLSCNGSFMVFNHERDLIDIVADFMQFFVDESCGICVPCRAGNVLLRQKVGLVAAGRAARSDLDDLVTWSEIVAHTSRCGLGATSPNPILTTLKKFPEIYSARLRERNGDLLASFDARAELTGYAQAVAELAPQEVP</sequence>
<dbReference type="SUPFAM" id="SSF142984">
    <property type="entry name" value="Nqo1 middle domain-like"/>
    <property type="match status" value="1"/>
</dbReference>
<evidence type="ECO:0000256" key="3">
    <source>
        <dbReference type="ARBA" id="ARBA00022723"/>
    </source>
</evidence>
<keyword evidence="4" id="KW-0408">Iron</keyword>
<name>A0ABX3SVC9_MYCMA</name>
<feature type="domain" description="NADH-ubiquinone oxidoreductase 51kDa subunit iron-sulphur binding" evidence="6">
    <location>
        <begin position="475"/>
        <end position="520"/>
    </location>
</feature>
<dbReference type="Gene3D" id="1.10.10.1590">
    <property type="entry name" value="NADH-quinone oxidoreductase subunit E"/>
    <property type="match status" value="1"/>
</dbReference>
<dbReference type="SUPFAM" id="SSF140490">
    <property type="entry name" value="Nqo1C-terminal domain-like"/>
    <property type="match status" value="1"/>
</dbReference>
<proteinExistence type="inferred from homology"/>
<keyword evidence="3" id="KW-0479">Metal-binding</keyword>
<evidence type="ECO:0000256" key="2">
    <source>
        <dbReference type="ARBA" id="ARBA00022485"/>
    </source>
</evidence>
<evidence type="ECO:0000256" key="4">
    <source>
        <dbReference type="ARBA" id="ARBA00023004"/>
    </source>
</evidence>
<dbReference type="Gene3D" id="1.20.1440.230">
    <property type="entry name" value="NADH-ubiquinone oxidoreductase 51kDa subunit, iron-sulphur binding domain"/>
    <property type="match status" value="1"/>
</dbReference>
<evidence type="ECO:0000313" key="7">
    <source>
        <dbReference type="EMBL" id="ORA83680.1"/>
    </source>
</evidence>
<dbReference type="PROSITE" id="PS00644">
    <property type="entry name" value="COMPLEX1_51K_1"/>
    <property type="match status" value="1"/>
</dbReference>
<evidence type="ECO:0000256" key="1">
    <source>
        <dbReference type="ARBA" id="ARBA00007523"/>
    </source>
</evidence>
<dbReference type="Pfam" id="PF10589">
    <property type="entry name" value="NADH_4Fe-4S"/>
    <property type="match status" value="1"/>
</dbReference>
<comment type="caution">
    <text evidence="7">The sequence shown here is derived from an EMBL/GenBank/DDBJ whole genome shotgun (WGS) entry which is preliminary data.</text>
</comment>
<dbReference type="PANTHER" id="PTHR43578">
    <property type="entry name" value="NADH-QUINONE OXIDOREDUCTASE SUBUNIT F"/>
    <property type="match status" value="1"/>
</dbReference>
<dbReference type="SUPFAM" id="SSF142019">
    <property type="entry name" value="Nqo1 FMN-binding domain-like"/>
    <property type="match status" value="1"/>
</dbReference>